<organism evidence="5 6">
    <name type="scientific">Camelus dromedarius</name>
    <name type="common">Dromedary</name>
    <name type="synonym">Arabian camel</name>
    <dbReference type="NCBI Taxonomy" id="9838"/>
    <lineage>
        <taxon>Eukaryota</taxon>
        <taxon>Metazoa</taxon>
        <taxon>Chordata</taxon>
        <taxon>Craniata</taxon>
        <taxon>Vertebrata</taxon>
        <taxon>Euteleostomi</taxon>
        <taxon>Mammalia</taxon>
        <taxon>Eutheria</taxon>
        <taxon>Laurasiatheria</taxon>
        <taxon>Artiodactyla</taxon>
        <taxon>Tylopoda</taxon>
        <taxon>Camelidae</taxon>
        <taxon>Camelus</taxon>
    </lineage>
</organism>
<keyword evidence="3" id="KW-0687">Ribonucleoprotein</keyword>
<evidence type="ECO:0000313" key="5">
    <source>
        <dbReference type="EMBL" id="KAB1272670.1"/>
    </source>
</evidence>
<evidence type="ECO:0000256" key="1">
    <source>
        <dbReference type="ARBA" id="ARBA00007345"/>
    </source>
</evidence>
<comment type="caution">
    <text evidence="5">The sequence shown here is derived from an EMBL/GenBank/DDBJ whole genome shotgun (WGS) entry which is preliminary data.</text>
</comment>
<evidence type="ECO:0000256" key="4">
    <source>
        <dbReference type="ARBA" id="ARBA00035469"/>
    </source>
</evidence>
<dbReference type="GO" id="GO:0005840">
    <property type="term" value="C:ribosome"/>
    <property type="evidence" value="ECO:0007669"/>
    <property type="project" value="UniProtKB-KW"/>
</dbReference>
<evidence type="ECO:0000313" key="6">
    <source>
        <dbReference type="Proteomes" id="UP000299084"/>
    </source>
</evidence>
<protein>
    <recommendedName>
        <fullName evidence="4">40S ribosomal protein S15</fullName>
    </recommendedName>
</protein>
<proteinExistence type="inferred from homology"/>
<keyword evidence="6" id="KW-1185">Reference proteome</keyword>
<name>A0A5N4DNG3_CAMDR</name>
<dbReference type="InterPro" id="IPR023575">
    <property type="entry name" value="Ribosomal_uS19_SF"/>
</dbReference>
<dbReference type="GO" id="GO:1990904">
    <property type="term" value="C:ribonucleoprotein complex"/>
    <property type="evidence" value="ECO:0007669"/>
    <property type="project" value="UniProtKB-KW"/>
</dbReference>
<dbReference type="GO" id="GO:0003735">
    <property type="term" value="F:structural constituent of ribosome"/>
    <property type="evidence" value="ECO:0007669"/>
    <property type="project" value="InterPro"/>
</dbReference>
<dbReference type="Proteomes" id="UP000299084">
    <property type="component" value="Unassembled WGS sequence"/>
</dbReference>
<sequence>MMKAEQEKKQISCKFTYHDVDATSCGACPPGSWKEALALEKPEVMKTHLQDVIIPRVPTMEDIQPGGNQEKIHNYLGEFPITCRLLKHRQPGIGATHSLPSIPLK</sequence>
<dbReference type="GO" id="GO:0006412">
    <property type="term" value="P:translation"/>
    <property type="evidence" value="ECO:0007669"/>
    <property type="project" value="InterPro"/>
</dbReference>
<dbReference type="Gene3D" id="3.30.860.10">
    <property type="entry name" value="30s Ribosomal Protein S19, Chain A"/>
    <property type="match status" value="1"/>
</dbReference>
<gene>
    <name evidence="5" type="ORF">Cadr_000015374</name>
</gene>
<evidence type="ECO:0000256" key="3">
    <source>
        <dbReference type="ARBA" id="ARBA00023274"/>
    </source>
</evidence>
<keyword evidence="2 5" id="KW-0689">Ribosomal protein</keyword>
<dbReference type="AlphaFoldDB" id="A0A5N4DNG3"/>
<comment type="similarity">
    <text evidence="1">Belongs to the universal ribosomal protein uS19 family.</text>
</comment>
<reference evidence="5 6" key="1">
    <citation type="journal article" date="2019" name="Mol. Ecol. Resour.">
        <title>Improving Illumina assemblies with Hi-C and long reads: an example with the North African dromedary.</title>
        <authorList>
            <person name="Elbers J.P."/>
            <person name="Rogers M.F."/>
            <person name="Perelman P.L."/>
            <person name="Proskuryakova A.A."/>
            <person name="Serdyukova N.A."/>
            <person name="Johnson W.E."/>
            <person name="Horin P."/>
            <person name="Corander J."/>
            <person name="Murphy D."/>
            <person name="Burger P.A."/>
        </authorList>
    </citation>
    <scope>NUCLEOTIDE SEQUENCE [LARGE SCALE GENOMIC DNA]</scope>
    <source>
        <strain evidence="5">Drom800</strain>
        <tissue evidence="5">Blood</tissue>
    </source>
</reference>
<accession>A0A5N4DNG3</accession>
<dbReference type="EMBL" id="JWIN03000010">
    <property type="protein sequence ID" value="KAB1272670.1"/>
    <property type="molecule type" value="Genomic_DNA"/>
</dbReference>
<evidence type="ECO:0000256" key="2">
    <source>
        <dbReference type="ARBA" id="ARBA00022980"/>
    </source>
</evidence>